<gene>
    <name evidence="8" type="ORF">O6P43_024835</name>
</gene>
<dbReference type="CDD" id="cd00072">
    <property type="entry name" value="GYF"/>
    <property type="match status" value="1"/>
</dbReference>
<evidence type="ECO:0000313" key="8">
    <source>
        <dbReference type="EMBL" id="KAJ7953085.1"/>
    </source>
</evidence>
<dbReference type="Gene3D" id="3.30.1490.40">
    <property type="match status" value="1"/>
</dbReference>
<dbReference type="SUPFAM" id="SSF90229">
    <property type="entry name" value="CCCH zinc finger"/>
    <property type="match status" value="1"/>
</dbReference>
<evidence type="ECO:0000256" key="1">
    <source>
        <dbReference type="ARBA" id="ARBA00022723"/>
    </source>
</evidence>
<dbReference type="PANTHER" id="PTHR46695">
    <property type="entry name" value="ZINC FINGER CCCH DOMAIN-CONTAINING PROTEIN 44-RELATED"/>
    <property type="match status" value="1"/>
</dbReference>
<dbReference type="KEGG" id="qsa:O6P43_024835"/>
<feature type="compositionally biased region" description="Polar residues" evidence="5">
    <location>
        <begin position="252"/>
        <end position="275"/>
    </location>
</feature>
<feature type="region of interest" description="Disordered" evidence="5">
    <location>
        <begin position="203"/>
        <end position="330"/>
    </location>
</feature>
<name>A0AAD7PFK9_QUISA</name>
<evidence type="ECO:0000256" key="3">
    <source>
        <dbReference type="ARBA" id="ARBA00022833"/>
    </source>
</evidence>
<accession>A0AAD7PFK9</accession>
<dbReference type="Pfam" id="PF00642">
    <property type="entry name" value="zf-CCCH"/>
    <property type="match status" value="1"/>
</dbReference>
<feature type="region of interest" description="Disordered" evidence="5">
    <location>
        <begin position="586"/>
        <end position="611"/>
    </location>
</feature>
<reference evidence="8" key="1">
    <citation type="journal article" date="2023" name="Science">
        <title>Elucidation of the pathway for biosynthesis of saponin adjuvants from the soapbark tree.</title>
        <authorList>
            <person name="Reed J."/>
            <person name="Orme A."/>
            <person name="El-Demerdash A."/>
            <person name="Owen C."/>
            <person name="Martin L.B.B."/>
            <person name="Misra R.C."/>
            <person name="Kikuchi S."/>
            <person name="Rejzek M."/>
            <person name="Martin A.C."/>
            <person name="Harkess A."/>
            <person name="Leebens-Mack J."/>
            <person name="Louveau T."/>
            <person name="Stephenson M.J."/>
            <person name="Osbourn A."/>
        </authorList>
    </citation>
    <scope>NUCLEOTIDE SEQUENCE</scope>
    <source>
        <strain evidence="8">S10</strain>
    </source>
</reference>
<keyword evidence="2 4" id="KW-0863">Zinc-finger</keyword>
<keyword evidence="3 4" id="KW-0862">Zinc</keyword>
<dbReference type="AlphaFoldDB" id="A0AAD7PFK9"/>
<keyword evidence="9" id="KW-1185">Reference proteome</keyword>
<feature type="region of interest" description="Disordered" evidence="5">
    <location>
        <begin position="442"/>
        <end position="503"/>
    </location>
</feature>
<dbReference type="EMBL" id="JARAOO010000010">
    <property type="protein sequence ID" value="KAJ7953085.1"/>
    <property type="molecule type" value="Genomic_DNA"/>
</dbReference>
<dbReference type="PANTHER" id="PTHR46695:SF4">
    <property type="entry name" value="ZINC FINGER CCCH DOMAIN-CONTAINING PROTEIN 44"/>
    <property type="match status" value="1"/>
</dbReference>
<evidence type="ECO:0000259" key="6">
    <source>
        <dbReference type="PROSITE" id="PS50103"/>
    </source>
</evidence>
<proteinExistence type="predicted"/>
<sequence length="650" mass="70846">MEQSLNDFETEKVWHYQDPTEKIQGPFAMWQLRKWSTSGHFPPDLRIWPVNEKRDDSVLLTDALNGKCFKNVSLLFNNQLPTGVDFASDDRYISCDRGGNRRTNDIYTNSKSIEGRWNQNLDDPNVHCNSHEESVRSNGWDSYSTSWMGHSGIFEKSQDSSKCDISSHDKPQFCHSLPSTAFAGESHEALSDQVTEGYRMERYPDDSNEKQNSNKTSEGQSNNRQGYQKQPDSESHSDQSSGKNWSRPPGVNGSSSCLDSNSTFVSVTKGSQQQEIDFPDLPSPTPVSSSNCWDSTSAFVSVTKTSPQNQEIDFEELPPTPKPSNEKLESQLPEVAVEWRGYSPTSAKPSVEKWDPGLVSASSLKSTEILDDHAATPTSISGQLIHSSPSHLSCNPSSWQAIISEPNEFSSLGDESVSDLLAEVEAMESLVGLESPTSIMNCGEEFTEGPKNDCPISSEGLSPVPDPSKGDALSSTADIQPSQSTAKDEQQGSGLPSTVPSKATLDMAATDTKWRLESGSLNTTWGATKENESFSCSGLDQGNPNIGWGVGQGTIEENGGINSCTSIGNPGIQGNQTRYGSDRFYASRDRSSHGRDSGSGSGRTAWNRQPLFTVGNGGGSFRPLPKGQRICKFHESGYCKKGASCSYLHP</sequence>
<feature type="compositionally biased region" description="Polar residues" evidence="5">
    <location>
        <begin position="286"/>
        <end position="311"/>
    </location>
</feature>
<dbReference type="InterPro" id="IPR003169">
    <property type="entry name" value="GYF"/>
</dbReference>
<dbReference type="InterPro" id="IPR035445">
    <property type="entry name" value="GYF-like_dom_sf"/>
</dbReference>
<comment type="caution">
    <text evidence="8">The sequence shown here is derived from an EMBL/GenBank/DDBJ whole genome shotgun (WGS) entry which is preliminary data.</text>
</comment>
<protein>
    <submittedName>
        <fullName evidence="8">Zinc finger CCCH domain-containing protein 44</fullName>
    </submittedName>
</protein>
<keyword evidence="1 4" id="KW-0479">Metal-binding</keyword>
<dbReference type="SMART" id="SM00444">
    <property type="entry name" value="GYF"/>
    <property type="match status" value="1"/>
</dbReference>
<dbReference type="InterPro" id="IPR036855">
    <property type="entry name" value="Znf_CCCH_sf"/>
</dbReference>
<feature type="zinc finger region" description="C3H1-type" evidence="4">
    <location>
        <begin position="625"/>
        <end position="650"/>
    </location>
</feature>
<feature type="compositionally biased region" description="Basic and acidic residues" evidence="5">
    <location>
        <begin position="586"/>
        <end position="596"/>
    </location>
</feature>
<organism evidence="8 9">
    <name type="scientific">Quillaja saponaria</name>
    <name type="common">Soap bark tree</name>
    <dbReference type="NCBI Taxonomy" id="32244"/>
    <lineage>
        <taxon>Eukaryota</taxon>
        <taxon>Viridiplantae</taxon>
        <taxon>Streptophyta</taxon>
        <taxon>Embryophyta</taxon>
        <taxon>Tracheophyta</taxon>
        <taxon>Spermatophyta</taxon>
        <taxon>Magnoliopsida</taxon>
        <taxon>eudicotyledons</taxon>
        <taxon>Gunneridae</taxon>
        <taxon>Pentapetalae</taxon>
        <taxon>rosids</taxon>
        <taxon>fabids</taxon>
        <taxon>Fabales</taxon>
        <taxon>Quillajaceae</taxon>
        <taxon>Quillaja</taxon>
    </lineage>
</organism>
<evidence type="ECO:0000313" key="9">
    <source>
        <dbReference type="Proteomes" id="UP001163823"/>
    </source>
</evidence>
<dbReference type="Proteomes" id="UP001163823">
    <property type="component" value="Chromosome 10"/>
</dbReference>
<feature type="domain" description="C3H1-type" evidence="6">
    <location>
        <begin position="625"/>
        <end position="650"/>
    </location>
</feature>
<dbReference type="InterPro" id="IPR000571">
    <property type="entry name" value="Znf_CCCH"/>
</dbReference>
<dbReference type="SUPFAM" id="SSF55277">
    <property type="entry name" value="GYF domain"/>
    <property type="match status" value="1"/>
</dbReference>
<dbReference type="GO" id="GO:0008270">
    <property type="term" value="F:zinc ion binding"/>
    <property type="evidence" value="ECO:0007669"/>
    <property type="project" value="UniProtKB-KW"/>
</dbReference>
<evidence type="ECO:0000256" key="4">
    <source>
        <dbReference type="PROSITE-ProRule" id="PRU00723"/>
    </source>
</evidence>
<feature type="compositionally biased region" description="Polar residues" evidence="5">
    <location>
        <begin position="210"/>
        <end position="230"/>
    </location>
</feature>
<evidence type="ECO:0000256" key="2">
    <source>
        <dbReference type="ARBA" id="ARBA00022771"/>
    </source>
</evidence>
<evidence type="ECO:0000259" key="7">
    <source>
        <dbReference type="PROSITE" id="PS50829"/>
    </source>
</evidence>
<dbReference type="Pfam" id="PF02213">
    <property type="entry name" value="GYF"/>
    <property type="match status" value="1"/>
</dbReference>
<feature type="domain" description="GYF" evidence="7">
    <location>
        <begin position="11"/>
        <end position="65"/>
    </location>
</feature>
<dbReference type="PROSITE" id="PS50829">
    <property type="entry name" value="GYF"/>
    <property type="match status" value="1"/>
</dbReference>
<feature type="compositionally biased region" description="Polar residues" evidence="5">
    <location>
        <begin position="473"/>
        <end position="501"/>
    </location>
</feature>
<dbReference type="PROSITE" id="PS50103">
    <property type="entry name" value="ZF_C3H1"/>
    <property type="match status" value="1"/>
</dbReference>
<evidence type="ECO:0000256" key="5">
    <source>
        <dbReference type="SAM" id="MobiDB-lite"/>
    </source>
</evidence>